<feature type="transmembrane region" description="Helical" evidence="1">
    <location>
        <begin position="438"/>
        <end position="460"/>
    </location>
</feature>
<dbReference type="AlphaFoldDB" id="A0AAE0H1D2"/>
<reference evidence="3 4" key="1">
    <citation type="journal article" date="2015" name="Genome Biol. Evol.">
        <title>Comparative Genomics of a Bacterivorous Green Alga Reveals Evolutionary Causalities and Consequences of Phago-Mixotrophic Mode of Nutrition.</title>
        <authorList>
            <person name="Burns J.A."/>
            <person name="Paasch A."/>
            <person name="Narechania A."/>
            <person name="Kim E."/>
        </authorList>
    </citation>
    <scope>NUCLEOTIDE SEQUENCE [LARGE SCALE GENOMIC DNA]</scope>
    <source>
        <strain evidence="3 4">PLY_AMNH</strain>
    </source>
</reference>
<dbReference type="InterPro" id="IPR002048">
    <property type="entry name" value="EF_hand_dom"/>
</dbReference>
<keyword evidence="1" id="KW-1133">Transmembrane helix</keyword>
<comment type="caution">
    <text evidence="3">The sequence shown here is derived from an EMBL/GenBank/DDBJ whole genome shotgun (WGS) entry which is preliminary data.</text>
</comment>
<feature type="non-terminal residue" evidence="3">
    <location>
        <position position="1"/>
    </location>
</feature>
<gene>
    <name evidence="3" type="ORF">CYMTET_4338</name>
</gene>
<dbReference type="PROSITE" id="PS50222">
    <property type="entry name" value="EF_HAND_2"/>
    <property type="match status" value="1"/>
</dbReference>
<evidence type="ECO:0000313" key="3">
    <source>
        <dbReference type="EMBL" id="KAK3288175.1"/>
    </source>
</evidence>
<dbReference type="Gene3D" id="1.10.238.10">
    <property type="entry name" value="EF-hand"/>
    <property type="match status" value="1"/>
</dbReference>
<dbReference type="InterPro" id="IPR011992">
    <property type="entry name" value="EF-hand-dom_pair"/>
</dbReference>
<keyword evidence="1" id="KW-0472">Membrane</keyword>
<dbReference type="SUPFAM" id="SSF47473">
    <property type="entry name" value="EF-hand"/>
    <property type="match status" value="1"/>
</dbReference>
<name>A0AAE0H1D2_9CHLO</name>
<proteinExistence type="predicted"/>
<evidence type="ECO:0000259" key="2">
    <source>
        <dbReference type="PROSITE" id="PS50222"/>
    </source>
</evidence>
<sequence length="552" mass="60677">EDPPNDYDASPSSGGASNGYISVVMNRMARLVQQNRHIIAQAILQHNADGDGRVTQEDLRMALGTLPEDSLSHLDLRCCLAHLDAAITGDGRISEEELASALSWWTEMETAVAALQQQASSKGTAGSQAQYEKGDEVWYMDKAAGKEIRGLVVAVTPGVGTPGGADEEATYMVRIDGHGERETVAARLRPMRTFDEAASPAACLPERSPYPDTSIIAQLISRLGEPSGVEIFHKAAVGEEGKVDAMEEMGNMMDMMKLEMISRDIFFIAAMVDINGDSKFTLPELQRELRLCQAVRYAYWHTRCAMTGEPPQPVRKCFTKQEEAKVAQAGQIGRVLLNICKLWNHAMKNIEADGELFDQASHLCCLLPTPEGAPAATALAGLWWVVPQHGGARTRCGEIAPVLERRTVMGLAMWRTVMGLTMWRAVMGLAMWRAVMGLAMWRAVMGLAMWRAVMGLAMCVKGERAYRSYAVRKRAGDMALAWLWLMLATKRGGCEEHDHGLEAWHCCIRSADDFGSPRRGAAGEGNLSMKDICAALQWWSAVESAYARNQRR</sequence>
<protein>
    <recommendedName>
        <fullName evidence="2">EF-hand domain-containing protein</fullName>
    </recommendedName>
</protein>
<accession>A0AAE0H1D2</accession>
<keyword evidence="1" id="KW-0812">Transmembrane</keyword>
<organism evidence="3 4">
    <name type="scientific">Cymbomonas tetramitiformis</name>
    <dbReference type="NCBI Taxonomy" id="36881"/>
    <lineage>
        <taxon>Eukaryota</taxon>
        <taxon>Viridiplantae</taxon>
        <taxon>Chlorophyta</taxon>
        <taxon>Pyramimonadophyceae</taxon>
        <taxon>Pyramimonadales</taxon>
        <taxon>Pyramimonadaceae</taxon>
        <taxon>Cymbomonas</taxon>
    </lineage>
</organism>
<dbReference type="Proteomes" id="UP001190700">
    <property type="component" value="Unassembled WGS sequence"/>
</dbReference>
<evidence type="ECO:0000313" key="4">
    <source>
        <dbReference type="Proteomes" id="UP001190700"/>
    </source>
</evidence>
<feature type="domain" description="EF-hand" evidence="2">
    <location>
        <begin position="34"/>
        <end position="69"/>
    </location>
</feature>
<keyword evidence="4" id="KW-1185">Reference proteome</keyword>
<evidence type="ECO:0000256" key="1">
    <source>
        <dbReference type="SAM" id="Phobius"/>
    </source>
</evidence>
<dbReference type="EMBL" id="LGRX02000569">
    <property type="protein sequence ID" value="KAK3288175.1"/>
    <property type="molecule type" value="Genomic_DNA"/>
</dbReference>
<dbReference type="GO" id="GO:0005509">
    <property type="term" value="F:calcium ion binding"/>
    <property type="evidence" value="ECO:0007669"/>
    <property type="project" value="InterPro"/>
</dbReference>